<dbReference type="AlphaFoldDB" id="A0AAV2GK13"/>
<dbReference type="Pfam" id="PF22936">
    <property type="entry name" value="Pol_BBD"/>
    <property type="match status" value="1"/>
</dbReference>
<keyword evidence="1" id="KW-0863">Zinc-finger</keyword>
<sequence length="185" mass="19325">MCNYCKQEGHVIADCPMFARCVRGKPGGSRGGPGSGSAYATIAIESTESSSLTFADVRRLVQDALKEALPNALTSAFAMGKDSSSGSCHVDSATYNHMTSSHSAFRSLDMSVSCLGLQAANGSIMSIVVVGHVAQPHMSLPNTLYVPKLAPNLVSLGQLADGGCPVIFDNTGCILQDTRTGKKIR</sequence>
<evidence type="ECO:0000313" key="3">
    <source>
        <dbReference type="EMBL" id="CAL1411071.1"/>
    </source>
</evidence>
<feature type="domain" description="CCHC-type" evidence="2">
    <location>
        <begin position="2"/>
        <end position="16"/>
    </location>
</feature>
<name>A0AAV2GK13_9ROSI</name>
<accession>A0AAV2GK13</accession>
<proteinExistence type="predicted"/>
<evidence type="ECO:0000259" key="2">
    <source>
        <dbReference type="PROSITE" id="PS50158"/>
    </source>
</evidence>
<dbReference type="Proteomes" id="UP001497516">
    <property type="component" value="Chromosome 9"/>
</dbReference>
<keyword evidence="1" id="KW-0479">Metal-binding</keyword>
<reference evidence="3 4" key="1">
    <citation type="submission" date="2024-04" db="EMBL/GenBank/DDBJ databases">
        <authorList>
            <person name="Fracassetti M."/>
        </authorList>
    </citation>
    <scope>NUCLEOTIDE SEQUENCE [LARGE SCALE GENOMIC DNA]</scope>
</reference>
<dbReference type="InterPro" id="IPR001878">
    <property type="entry name" value="Znf_CCHC"/>
</dbReference>
<dbReference type="InterPro" id="IPR054722">
    <property type="entry name" value="PolX-like_BBD"/>
</dbReference>
<evidence type="ECO:0000256" key="1">
    <source>
        <dbReference type="PROSITE-ProRule" id="PRU00047"/>
    </source>
</evidence>
<dbReference type="EMBL" id="OZ034822">
    <property type="protein sequence ID" value="CAL1411071.1"/>
    <property type="molecule type" value="Genomic_DNA"/>
</dbReference>
<dbReference type="GO" id="GO:0003676">
    <property type="term" value="F:nucleic acid binding"/>
    <property type="evidence" value="ECO:0007669"/>
    <property type="project" value="InterPro"/>
</dbReference>
<keyword evidence="4" id="KW-1185">Reference proteome</keyword>
<protein>
    <recommendedName>
        <fullName evidence="2">CCHC-type domain-containing protein</fullName>
    </recommendedName>
</protein>
<evidence type="ECO:0000313" key="4">
    <source>
        <dbReference type="Proteomes" id="UP001497516"/>
    </source>
</evidence>
<gene>
    <name evidence="3" type="ORF">LTRI10_LOCUS50447</name>
</gene>
<keyword evidence="1" id="KW-0862">Zinc</keyword>
<dbReference type="PROSITE" id="PS50158">
    <property type="entry name" value="ZF_CCHC"/>
    <property type="match status" value="1"/>
</dbReference>
<organism evidence="3 4">
    <name type="scientific">Linum trigynum</name>
    <dbReference type="NCBI Taxonomy" id="586398"/>
    <lineage>
        <taxon>Eukaryota</taxon>
        <taxon>Viridiplantae</taxon>
        <taxon>Streptophyta</taxon>
        <taxon>Embryophyta</taxon>
        <taxon>Tracheophyta</taxon>
        <taxon>Spermatophyta</taxon>
        <taxon>Magnoliopsida</taxon>
        <taxon>eudicotyledons</taxon>
        <taxon>Gunneridae</taxon>
        <taxon>Pentapetalae</taxon>
        <taxon>rosids</taxon>
        <taxon>fabids</taxon>
        <taxon>Malpighiales</taxon>
        <taxon>Linaceae</taxon>
        <taxon>Linum</taxon>
    </lineage>
</organism>
<dbReference type="GO" id="GO:0008270">
    <property type="term" value="F:zinc ion binding"/>
    <property type="evidence" value="ECO:0007669"/>
    <property type="project" value="UniProtKB-KW"/>
</dbReference>